<dbReference type="AlphaFoldDB" id="A0A9D4UQG8"/>
<evidence type="ECO:0000259" key="4">
    <source>
        <dbReference type="Pfam" id="PF00389"/>
    </source>
</evidence>
<dbReference type="Pfam" id="PF00389">
    <property type="entry name" value="2-Hacid_dh"/>
    <property type="match status" value="1"/>
</dbReference>
<dbReference type="EC" id="1.1.1.95" evidence="2"/>
<dbReference type="Proteomes" id="UP000886520">
    <property type="component" value="Chromosome 12"/>
</dbReference>
<dbReference type="InterPro" id="IPR045626">
    <property type="entry name" value="PGDH_ASB_dom"/>
</dbReference>
<protein>
    <recommendedName>
        <fullName evidence="2">phosphoglycerate dehydrogenase</fullName>
        <ecNumber evidence="2">1.1.1.95</ecNumber>
    </recommendedName>
</protein>
<reference evidence="6" key="1">
    <citation type="submission" date="2021-01" db="EMBL/GenBank/DDBJ databases">
        <title>Adiantum capillus-veneris genome.</title>
        <authorList>
            <person name="Fang Y."/>
            <person name="Liao Q."/>
        </authorList>
    </citation>
    <scope>NUCLEOTIDE SEQUENCE</scope>
    <source>
        <strain evidence="6">H3</strain>
        <tissue evidence="6">Leaf</tissue>
    </source>
</reference>
<feature type="domain" description="D-3-phosphoglycerate dehydrogenase ASB" evidence="5">
    <location>
        <begin position="220"/>
        <end position="305"/>
    </location>
</feature>
<keyword evidence="7" id="KW-1185">Reference proteome</keyword>
<dbReference type="OrthoDB" id="1621027at2759"/>
<dbReference type="PANTHER" id="PTHR42938">
    <property type="entry name" value="FORMATE DEHYDROGENASE 1"/>
    <property type="match status" value="1"/>
</dbReference>
<evidence type="ECO:0000259" key="5">
    <source>
        <dbReference type="Pfam" id="PF19304"/>
    </source>
</evidence>
<accession>A0A9D4UQG8</accession>
<dbReference type="Pfam" id="PF19304">
    <property type="entry name" value="PGDH_inter"/>
    <property type="match status" value="1"/>
</dbReference>
<comment type="caution">
    <text evidence="6">The sequence shown here is derived from an EMBL/GenBank/DDBJ whole genome shotgun (WGS) entry which is preliminary data.</text>
</comment>
<dbReference type="GO" id="GO:0004617">
    <property type="term" value="F:phosphoglycerate dehydrogenase activity"/>
    <property type="evidence" value="ECO:0007669"/>
    <property type="project" value="UniProtKB-EC"/>
</dbReference>
<proteinExistence type="predicted"/>
<dbReference type="PANTHER" id="PTHR42938:SF46">
    <property type="entry name" value="D-3-PHOSPHOGLYCERATE DEHYDROGENASE 2, CHLOROPLASTIC"/>
    <property type="match status" value="1"/>
</dbReference>
<name>A0A9D4UQG8_ADICA</name>
<dbReference type="SUPFAM" id="SSF52283">
    <property type="entry name" value="Formate/glycerate dehydrogenase catalytic domain-like"/>
    <property type="match status" value="1"/>
</dbReference>
<evidence type="ECO:0000313" key="6">
    <source>
        <dbReference type="EMBL" id="KAI5072223.1"/>
    </source>
</evidence>
<dbReference type="FunFam" id="3.30.1330.90:FF:000003">
    <property type="entry name" value="D-3-phosphoglycerate dehydrogenase"/>
    <property type="match status" value="1"/>
</dbReference>
<evidence type="ECO:0000256" key="1">
    <source>
        <dbReference type="ARBA" id="ARBA00005216"/>
    </source>
</evidence>
<dbReference type="SUPFAM" id="SSF143548">
    <property type="entry name" value="Serine metabolism enzymes domain"/>
    <property type="match status" value="1"/>
</dbReference>
<dbReference type="Gene3D" id="3.40.50.720">
    <property type="entry name" value="NAD(P)-binding Rossmann-like Domain"/>
    <property type="match status" value="1"/>
</dbReference>
<sequence>MAAWRVASLRCPASDALLCRRMCMKRVHSALVPQLAAVSTTEVPARPSILVADQKLTESGLKILPIDTMVTRQLFEASKGRLKVVGKAGAGLLYVDLQAATEYGCLVVNATNPHPQSAALHVQSILNEMRGTRTSLDVAVVGRGKEALLEALDSGVVAKALFTEEPSKLDNKLAGHKNVIVKPHPRASMTTGGPQCFAGRHSSLSAVNAWGVHKNVLESLAPYMPLAKKLGQLMQQVAVGSAVKSVKVLYRKYWCRPVAVRNLETFLLRPMIIKGLVENSRTKVNLVNADYLAEQQGLVIAEDIDLSDEEEGFVGGRLKSIQVKTAQVESKFAIAQLPDSGEIAFEGNLKHGCTPRLLKVGRVDDEPSVVALQRIEGIPAVEGLMFLNF</sequence>
<comment type="pathway">
    <text evidence="1">Amino-acid biosynthesis; L-serine biosynthesis; L-serine from 3-phospho-D-glycerate: step 1/3.</text>
</comment>
<dbReference type="EMBL" id="JABFUD020000012">
    <property type="protein sequence ID" value="KAI5072223.1"/>
    <property type="molecule type" value="Genomic_DNA"/>
</dbReference>
<feature type="domain" description="D-isomer specific 2-hydroxyacid dehydrogenase catalytic" evidence="4">
    <location>
        <begin position="67"/>
        <end position="165"/>
    </location>
</feature>
<evidence type="ECO:0000313" key="7">
    <source>
        <dbReference type="Proteomes" id="UP000886520"/>
    </source>
</evidence>
<evidence type="ECO:0000256" key="3">
    <source>
        <dbReference type="ARBA" id="ARBA00048731"/>
    </source>
</evidence>
<gene>
    <name evidence="6" type="ORF">GOP47_0012329</name>
</gene>
<dbReference type="InterPro" id="IPR029009">
    <property type="entry name" value="ASB_dom_sf"/>
</dbReference>
<dbReference type="Gene3D" id="3.30.1330.90">
    <property type="entry name" value="D-3-phosphoglycerate dehydrogenase, domain 3"/>
    <property type="match status" value="1"/>
</dbReference>
<comment type="catalytic activity">
    <reaction evidence="3">
        <text>(2R)-3-phosphoglycerate + NAD(+) = 3-phosphooxypyruvate + NADH + H(+)</text>
        <dbReference type="Rhea" id="RHEA:12641"/>
        <dbReference type="ChEBI" id="CHEBI:15378"/>
        <dbReference type="ChEBI" id="CHEBI:18110"/>
        <dbReference type="ChEBI" id="CHEBI:57540"/>
        <dbReference type="ChEBI" id="CHEBI:57945"/>
        <dbReference type="ChEBI" id="CHEBI:58272"/>
        <dbReference type="EC" id="1.1.1.95"/>
    </reaction>
</comment>
<organism evidence="6 7">
    <name type="scientific">Adiantum capillus-veneris</name>
    <name type="common">Maidenhair fern</name>
    <dbReference type="NCBI Taxonomy" id="13818"/>
    <lineage>
        <taxon>Eukaryota</taxon>
        <taxon>Viridiplantae</taxon>
        <taxon>Streptophyta</taxon>
        <taxon>Embryophyta</taxon>
        <taxon>Tracheophyta</taxon>
        <taxon>Polypodiopsida</taxon>
        <taxon>Polypodiidae</taxon>
        <taxon>Polypodiales</taxon>
        <taxon>Pteridineae</taxon>
        <taxon>Pteridaceae</taxon>
        <taxon>Vittarioideae</taxon>
        <taxon>Adiantum</taxon>
    </lineage>
</organism>
<dbReference type="GO" id="GO:0009570">
    <property type="term" value="C:chloroplast stroma"/>
    <property type="evidence" value="ECO:0007669"/>
    <property type="project" value="TreeGrafter"/>
</dbReference>
<dbReference type="GO" id="GO:0051287">
    <property type="term" value="F:NAD binding"/>
    <property type="evidence" value="ECO:0007669"/>
    <property type="project" value="InterPro"/>
</dbReference>
<dbReference type="InterPro" id="IPR006139">
    <property type="entry name" value="D-isomer_2_OHA_DH_cat_dom"/>
</dbReference>
<evidence type="ECO:0000256" key="2">
    <source>
        <dbReference type="ARBA" id="ARBA00013143"/>
    </source>
</evidence>